<reference evidence="4 5" key="1">
    <citation type="journal article" date="2024" name="Chem. Sci.">
        <title>Discovery of megapolipeptins by genome mining of a Burkholderiales bacteria collection.</title>
        <authorList>
            <person name="Paulo B.S."/>
            <person name="Recchia M.J.J."/>
            <person name="Lee S."/>
            <person name="Fergusson C.H."/>
            <person name="Romanowski S.B."/>
            <person name="Hernandez A."/>
            <person name="Krull N."/>
            <person name="Liu D.Y."/>
            <person name="Cavanagh H."/>
            <person name="Bos A."/>
            <person name="Gray C.A."/>
            <person name="Murphy B.T."/>
            <person name="Linington R.G."/>
            <person name="Eustaquio A.S."/>
        </authorList>
    </citation>
    <scope>NUCLEOTIDE SEQUENCE [LARGE SCALE GENOMIC DNA]</scope>
    <source>
        <strain evidence="4 5">RL17-335-BIF-A</strain>
    </source>
</reference>
<dbReference type="InterPro" id="IPR000498">
    <property type="entry name" value="OmpA-like_TM_dom"/>
</dbReference>
<name>A0ABW9DDH8_9BURK</name>
<dbReference type="Pfam" id="PF01389">
    <property type="entry name" value="OmpA_membrane"/>
    <property type="match status" value="1"/>
</dbReference>
<dbReference type="RefSeq" id="WP_408215848.1">
    <property type="nucleotide sequence ID" value="NZ_JAQQBZ010000019.1"/>
</dbReference>
<proteinExistence type="predicted"/>
<dbReference type="Gene3D" id="2.40.160.20">
    <property type="match status" value="1"/>
</dbReference>
<keyword evidence="2" id="KW-0732">Signal</keyword>
<organism evidence="4 5">
    <name type="scientific">Paraburkholderia dilworthii</name>
    <dbReference type="NCBI Taxonomy" id="948106"/>
    <lineage>
        <taxon>Bacteria</taxon>
        <taxon>Pseudomonadati</taxon>
        <taxon>Pseudomonadota</taxon>
        <taxon>Betaproteobacteria</taxon>
        <taxon>Burkholderiales</taxon>
        <taxon>Burkholderiaceae</taxon>
        <taxon>Paraburkholderia</taxon>
    </lineage>
</organism>
<feature type="signal peptide" evidence="2">
    <location>
        <begin position="1"/>
        <end position="36"/>
    </location>
</feature>
<comment type="subcellular location">
    <subcellularLocation>
        <location evidence="1">Cell outer membrane</location>
    </subcellularLocation>
</comment>
<evidence type="ECO:0000313" key="4">
    <source>
        <dbReference type="EMBL" id="MFM0596075.1"/>
    </source>
</evidence>
<evidence type="ECO:0000313" key="5">
    <source>
        <dbReference type="Proteomes" id="UP001629367"/>
    </source>
</evidence>
<evidence type="ECO:0000256" key="2">
    <source>
        <dbReference type="SAM" id="SignalP"/>
    </source>
</evidence>
<dbReference type="Proteomes" id="UP001629367">
    <property type="component" value="Unassembled WGS sequence"/>
</dbReference>
<feature type="chain" id="PRO_5045617291" evidence="2">
    <location>
        <begin position="37"/>
        <end position="218"/>
    </location>
</feature>
<protein>
    <submittedName>
        <fullName evidence="4">Outer membrane beta-barrel protein</fullName>
    </submittedName>
</protein>
<evidence type="ECO:0000256" key="1">
    <source>
        <dbReference type="ARBA" id="ARBA00004442"/>
    </source>
</evidence>
<dbReference type="EMBL" id="JAQQBZ010000019">
    <property type="protein sequence ID" value="MFM0596075.1"/>
    <property type="molecule type" value="Genomic_DNA"/>
</dbReference>
<dbReference type="InterPro" id="IPR011250">
    <property type="entry name" value="OMP/PagP_B-barrel"/>
</dbReference>
<sequence length="218" mass="23809">MRPSNNQKGIDMRNTRAVAALWFVAVAACASATAMAADTGFYMGASVGRSQIHSDDSQITLGPDLPYTKNSGDLGYKLFAGYQAFKYLGIEAEALNLGKQSVKFQTIDRTNDMTMLGFNLSLVGSYDFGNLQVFAKAGASMLANRSHEYGADFVRMEGTPDADNTDWSVRPSFGLGAAYNFNKHFAIRTEWQHFKAAAGEHTVDMTSNLFTVGAQYKF</sequence>
<gene>
    <name evidence="4" type="ORF">PQQ68_23900</name>
</gene>
<comment type="caution">
    <text evidence="4">The sequence shown here is derived from an EMBL/GenBank/DDBJ whole genome shotgun (WGS) entry which is preliminary data.</text>
</comment>
<feature type="domain" description="Outer membrane protein OmpA-like transmembrane" evidence="3">
    <location>
        <begin position="38"/>
        <end position="218"/>
    </location>
</feature>
<dbReference type="PROSITE" id="PS51257">
    <property type="entry name" value="PROKAR_LIPOPROTEIN"/>
    <property type="match status" value="1"/>
</dbReference>
<dbReference type="SUPFAM" id="SSF56925">
    <property type="entry name" value="OMPA-like"/>
    <property type="match status" value="1"/>
</dbReference>
<accession>A0ABW9DDH8</accession>
<evidence type="ECO:0000259" key="3">
    <source>
        <dbReference type="Pfam" id="PF01389"/>
    </source>
</evidence>
<keyword evidence="5" id="KW-1185">Reference proteome</keyword>